<keyword evidence="9" id="KW-1185">Reference proteome</keyword>
<evidence type="ECO:0000256" key="3">
    <source>
        <dbReference type="ARBA" id="ARBA00022679"/>
    </source>
</evidence>
<dbReference type="EC" id="2.4.-.-" evidence="8"/>
<reference evidence="9" key="1">
    <citation type="journal article" date="2019" name="Int. J. Syst. Evol. Microbiol.">
        <title>The Global Catalogue of Microorganisms (GCM) 10K type strain sequencing project: providing services to taxonomists for standard genome sequencing and annotation.</title>
        <authorList>
            <consortium name="The Broad Institute Genomics Platform"/>
            <consortium name="The Broad Institute Genome Sequencing Center for Infectious Disease"/>
            <person name="Wu L."/>
            <person name="Ma J."/>
        </authorList>
    </citation>
    <scope>NUCLEOTIDE SEQUENCE [LARGE SCALE GENOMIC DNA]</scope>
    <source>
        <strain evidence="9">JCM 11650</strain>
    </source>
</reference>
<proteinExistence type="predicted"/>
<name>A0ABW4PZW2_9MICO</name>
<feature type="transmembrane region" description="Helical" evidence="7">
    <location>
        <begin position="432"/>
        <end position="451"/>
    </location>
</feature>
<dbReference type="SUPFAM" id="SSF53448">
    <property type="entry name" value="Nucleotide-diphospho-sugar transferases"/>
    <property type="match status" value="1"/>
</dbReference>
<protein>
    <submittedName>
        <fullName evidence="8">Glycosyltransferase</fullName>
        <ecNumber evidence="8">2.4.-.-</ecNumber>
    </submittedName>
</protein>
<sequence>MRSALIIVLASAYGLLAVFVFGMSGAFTRFGTMLWKDVAVLLLTVVAACALTYVSLLLMTFLREIRAPRSTAGDPDALSWHLLVPCRDEENVIAETVSAARTSFPGAHVWVIDDASEDSTAAVVRDLMVFDPKVHLISRVAPEARTGKGDALNAAYRIVSEHVGDSPTDRHRTIVGVLDADGFLSDNTLTLLAGPESFGDDEIGAVQLEVWMKNRGDRRPRPEDGRLLNLVGRMLVRMQDLEFRTTNSAMQVLRVRTGTVGMGGNGQFTRLTVLDTIAEEQGRPWGKKLCEDYELGLNILAMGMRNHYVRDAHVSQEALPYTRRLIRQRTRWAQGNMECASALPALRKSRELSAAGLLEIHYFMLQPLVMMLNLVLVPLLLAVGVAQHGADFWRGLDPLLVLGAALLFLILPYAVWGLVYRRVSGAEVSIPAAVGLGLLNLVYVYLTYVYYARAAWRAVTGRTGWAKTQRNADGRVLAPVELSPELQALALILPSRIEDLVDELEGRSDLGMDFVSGWAIMWPTRQSRLERAVAAEVLAPARDAIGSIKVSSAMVGAERLERAAAQLEAALVDRDMEAARALVPVVTAIGRDSVDVVRQEISVRRALQSTAHTVAPETVTETRMVPVRRR</sequence>
<keyword evidence="4 7" id="KW-0812">Transmembrane</keyword>
<evidence type="ECO:0000256" key="6">
    <source>
        <dbReference type="ARBA" id="ARBA00023136"/>
    </source>
</evidence>
<accession>A0ABW4PZW2</accession>
<dbReference type="Pfam" id="PF13641">
    <property type="entry name" value="Glyco_tranf_2_3"/>
    <property type="match status" value="1"/>
</dbReference>
<dbReference type="EMBL" id="JBHUFL010000002">
    <property type="protein sequence ID" value="MFD1834948.1"/>
    <property type="molecule type" value="Genomic_DNA"/>
</dbReference>
<dbReference type="InterPro" id="IPR050321">
    <property type="entry name" value="Glycosyltr_2/OpgH_subfam"/>
</dbReference>
<feature type="transmembrane region" description="Helical" evidence="7">
    <location>
        <begin position="368"/>
        <end position="387"/>
    </location>
</feature>
<comment type="caution">
    <text evidence="8">The sequence shown here is derived from an EMBL/GenBank/DDBJ whole genome shotgun (WGS) entry which is preliminary data.</text>
</comment>
<dbReference type="SUPFAM" id="SSF47226">
    <property type="entry name" value="Histidine-containing phosphotransfer domain, HPT domain"/>
    <property type="match status" value="1"/>
</dbReference>
<evidence type="ECO:0000313" key="8">
    <source>
        <dbReference type="EMBL" id="MFD1834948.1"/>
    </source>
</evidence>
<dbReference type="InterPro" id="IPR029044">
    <property type="entry name" value="Nucleotide-diphossugar_trans"/>
</dbReference>
<feature type="transmembrane region" description="Helical" evidence="7">
    <location>
        <begin position="38"/>
        <end position="62"/>
    </location>
</feature>
<evidence type="ECO:0000256" key="4">
    <source>
        <dbReference type="ARBA" id="ARBA00022692"/>
    </source>
</evidence>
<dbReference type="PANTHER" id="PTHR43867">
    <property type="entry name" value="CELLULOSE SYNTHASE CATALYTIC SUBUNIT A [UDP-FORMING]"/>
    <property type="match status" value="1"/>
</dbReference>
<keyword evidence="2 8" id="KW-0328">Glycosyltransferase</keyword>
<evidence type="ECO:0000313" key="9">
    <source>
        <dbReference type="Proteomes" id="UP001597280"/>
    </source>
</evidence>
<evidence type="ECO:0000256" key="2">
    <source>
        <dbReference type="ARBA" id="ARBA00022676"/>
    </source>
</evidence>
<comment type="subcellular location">
    <subcellularLocation>
        <location evidence="1">Membrane</location>
        <topology evidence="1">Multi-pass membrane protein</topology>
    </subcellularLocation>
</comment>
<evidence type="ECO:0000256" key="5">
    <source>
        <dbReference type="ARBA" id="ARBA00022989"/>
    </source>
</evidence>
<dbReference type="PANTHER" id="PTHR43867:SF2">
    <property type="entry name" value="CELLULOSE SYNTHASE CATALYTIC SUBUNIT A [UDP-FORMING]"/>
    <property type="match status" value="1"/>
</dbReference>
<keyword evidence="6 7" id="KW-0472">Membrane</keyword>
<gene>
    <name evidence="8" type="ORF">ACFSDA_07640</name>
</gene>
<dbReference type="GO" id="GO:0016757">
    <property type="term" value="F:glycosyltransferase activity"/>
    <property type="evidence" value="ECO:0007669"/>
    <property type="project" value="UniProtKB-KW"/>
</dbReference>
<evidence type="ECO:0000256" key="1">
    <source>
        <dbReference type="ARBA" id="ARBA00004141"/>
    </source>
</evidence>
<dbReference type="RefSeq" id="WP_343904169.1">
    <property type="nucleotide sequence ID" value="NZ_BAAAIS010000002.1"/>
</dbReference>
<dbReference type="Gene3D" id="1.20.120.160">
    <property type="entry name" value="HPT domain"/>
    <property type="match status" value="1"/>
</dbReference>
<keyword evidence="3 8" id="KW-0808">Transferase</keyword>
<dbReference type="InterPro" id="IPR036641">
    <property type="entry name" value="HPT_dom_sf"/>
</dbReference>
<dbReference type="Gene3D" id="3.90.550.10">
    <property type="entry name" value="Spore Coat Polysaccharide Biosynthesis Protein SpsA, Chain A"/>
    <property type="match status" value="1"/>
</dbReference>
<dbReference type="Proteomes" id="UP001597280">
    <property type="component" value="Unassembled WGS sequence"/>
</dbReference>
<evidence type="ECO:0000256" key="7">
    <source>
        <dbReference type="SAM" id="Phobius"/>
    </source>
</evidence>
<keyword evidence="5 7" id="KW-1133">Transmembrane helix</keyword>
<feature type="transmembrane region" description="Helical" evidence="7">
    <location>
        <begin position="399"/>
        <end position="420"/>
    </location>
</feature>
<organism evidence="8 9">
    <name type="scientific">Brachybacterium rhamnosum</name>
    <dbReference type="NCBI Taxonomy" id="173361"/>
    <lineage>
        <taxon>Bacteria</taxon>
        <taxon>Bacillati</taxon>
        <taxon>Actinomycetota</taxon>
        <taxon>Actinomycetes</taxon>
        <taxon>Micrococcales</taxon>
        <taxon>Dermabacteraceae</taxon>
        <taxon>Brachybacterium</taxon>
    </lineage>
</organism>